<protein>
    <recommendedName>
        <fullName evidence="1">Cobalamin-independent methionine synthase MetE C-terminal/archaeal domain-containing protein</fullName>
    </recommendedName>
</protein>
<feature type="non-terminal residue" evidence="2">
    <location>
        <position position="166"/>
    </location>
</feature>
<evidence type="ECO:0000313" key="3">
    <source>
        <dbReference type="Proteomes" id="UP001597083"/>
    </source>
</evidence>
<evidence type="ECO:0000259" key="1">
    <source>
        <dbReference type="Pfam" id="PF01717"/>
    </source>
</evidence>
<dbReference type="InterPro" id="IPR038071">
    <property type="entry name" value="UROD/MetE-like_sf"/>
</dbReference>
<dbReference type="Proteomes" id="UP001597083">
    <property type="component" value="Unassembled WGS sequence"/>
</dbReference>
<organism evidence="2 3">
    <name type="scientific">Actinomadura adrarensis</name>
    <dbReference type="NCBI Taxonomy" id="1819600"/>
    <lineage>
        <taxon>Bacteria</taxon>
        <taxon>Bacillati</taxon>
        <taxon>Actinomycetota</taxon>
        <taxon>Actinomycetes</taxon>
        <taxon>Streptosporangiales</taxon>
        <taxon>Thermomonosporaceae</taxon>
        <taxon>Actinomadura</taxon>
    </lineage>
</organism>
<gene>
    <name evidence="2" type="ORF">ACFQ07_21635</name>
</gene>
<evidence type="ECO:0000313" key="2">
    <source>
        <dbReference type="EMBL" id="MFD0854857.1"/>
    </source>
</evidence>
<sequence>MAHGDAMDGLPPLPTTVVGSYPVPEWMERLKTDYYRGRMSLAQLTDVHEMAIKAALRDQELAGIDIVSDGELRRDNDIDYFLARVPGIGLAETAKDFYFDYYDAALTRPLPESFDEPPLRLADDFAFTASQTSAPIKFSFTGPFSLAHRLRGGDRGAYRDERELIL</sequence>
<reference evidence="3" key="1">
    <citation type="journal article" date="2019" name="Int. J. Syst. Evol. Microbiol.">
        <title>The Global Catalogue of Microorganisms (GCM) 10K type strain sequencing project: providing services to taxonomists for standard genome sequencing and annotation.</title>
        <authorList>
            <consortium name="The Broad Institute Genomics Platform"/>
            <consortium name="The Broad Institute Genome Sequencing Center for Infectious Disease"/>
            <person name="Wu L."/>
            <person name="Ma J."/>
        </authorList>
    </citation>
    <scope>NUCLEOTIDE SEQUENCE [LARGE SCALE GENOMIC DNA]</scope>
    <source>
        <strain evidence="3">JCM 31696</strain>
    </source>
</reference>
<dbReference type="Pfam" id="PF01717">
    <property type="entry name" value="Meth_synt_2"/>
    <property type="match status" value="1"/>
</dbReference>
<keyword evidence="3" id="KW-1185">Reference proteome</keyword>
<proteinExistence type="predicted"/>
<feature type="domain" description="Cobalamin-independent methionine synthase MetE C-terminal/archaeal" evidence="1">
    <location>
        <begin position="13"/>
        <end position="145"/>
    </location>
</feature>
<accession>A0ABW3CM45</accession>
<name>A0ABW3CM45_9ACTN</name>
<dbReference type="InterPro" id="IPR002629">
    <property type="entry name" value="Met_Synth_C/arc"/>
</dbReference>
<dbReference type="Gene3D" id="3.20.20.210">
    <property type="match status" value="1"/>
</dbReference>
<comment type="caution">
    <text evidence="2">The sequence shown here is derived from an EMBL/GenBank/DDBJ whole genome shotgun (WGS) entry which is preliminary data.</text>
</comment>
<dbReference type="SUPFAM" id="SSF51726">
    <property type="entry name" value="UROD/MetE-like"/>
    <property type="match status" value="1"/>
</dbReference>
<dbReference type="EMBL" id="JBHTIR010003219">
    <property type="protein sequence ID" value="MFD0854857.1"/>
    <property type="molecule type" value="Genomic_DNA"/>
</dbReference>